<protein>
    <submittedName>
        <fullName evidence="1">Uncharacterized protein</fullName>
    </submittedName>
</protein>
<name>A0A0A8ZD83_ARUDO</name>
<accession>A0A0A8ZD83</accession>
<dbReference type="EMBL" id="GBRH01263210">
    <property type="protein sequence ID" value="JAD34685.1"/>
    <property type="molecule type" value="Transcribed_RNA"/>
</dbReference>
<evidence type="ECO:0000313" key="1">
    <source>
        <dbReference type="EMBL" id="JAD34685.1"/>
    </source>
</evidence>
<proteinExistence type="predicted"/>
<dbReference type="AlphaFoldDB" id="A0A0A8ZD83"/>
<reference evidence="1" key="2">
    <citation type="journal article" date="2015" name="Data Brief">
        <title>Shoot transcriptome of the giant reed, Arundo donax.</title>
        <authorList>
            <person name="Barrero R.A."/>
            <person name="Guerrero F.D."/>
            <person name="Moolhuijzen P."/>
            <person name="Goolsby J.A."/>
            <person name="Tidwell J."/>
            <person name="Bellgard S.E."/>
            <person name="Bellgard M.I."/>
        </authorList>
    </citation>
    <scope>NUCLEOTIDE SEQUENCE</scope>
    <source>
        <tissue evidence="1">Shoot tissue taken approximately 20 cm above the soil surface</tissue>
    </source>
</reference>
<reference evidence="1" key="1">
    <citation type="submission" date="2014-09" db="EMBL/GenBank/DDBJ databases">
        <authorList>
            <person name="Magalhaes I.L.F."/>
            <person name="Oliveira U."/>
            <person name="Santos F.R."/>
            <person name="Vidigal T.H.D.A."/>
            <person name="Brescovit A.D."/>
            <person name="Santos A.J."/>
        </authorList>
    </citation>
    <scope>NUCLEOTIDE SEQUENCE</scope>
    <source>
        <tissue evidence="1">Shoot tissue taken approximately 20 cm above the soil surface</tissue>
    </source>
</reference>
<sequence>MEEYYLVFLNLNFCCA</sequence>
<organism evidence="1">
    <name type="scientific">Arundo donax</name>
    <name type="common">Giant reed</name>
    <name type="synonym">Donax arundinaceus</name>
    <dbReference type="NCBI Taxonomy" id="35708"/>
    <lineage>
        <taxon>Eukaryota</taxon>
        <taxon>Viridiplantae</taxon>
        <taxon>Streptophyta</taxon>
        <taxon>Embryophyta</taxon>
        <taxon>Tracheophyta</taxon>
        <taxon>Spermatophyta</taxon>
        <taxon>Magnoliopsida</taxon>
        <taxon>Liliopsida</taxon>
        <taxon>Poales</taxon>
        <taxon>Poaceae</taxon>
        <taxon>PACMAD clade</taxon>
        <taxon>Arundinoideae</taxon>
        <taxon>Arundineae</taxon>
        <taxon>Arundo</taxon>
    </lineage>
</organism>